<dbReference type="Pfam" id="PF00354">
    <property type="entry name" value="Pentaxin"/>
    <property type="match status" value="1"/>
</dbReference>
<evidence type="ECO:0000256" key="2">
    <source>
        <dbReference type="ARBA" id="ARBA00022729"/>
    </source>
</evidence>
<dbReference type="GO" id="GO:0046872">
    <property type="term" value="F:metal ion binding"/>
    <property type="evidence" value="ECO:0007669"/>
    <property type="project" value="UniProtKB-KW"/>
</dbReference>
<evidence type="ECO:0000313" key="9">
    <source>
        <dbReference type="Proteomes" id="UP000606274"/>
    </source>
</evidence>
<keyword evidence="4" id="KW-1015">Disulfide bond</keyword>
<keyword evidence="1 6" id="KW-0479">Metal-binding</keyword>
<evidence type="ECO:0000259" key="7">
    <source>
        <dbReference type="PROSITE" id="PS51828"/>
    </source>
</evidence>
<comment type="similarity">
    <text evidence="6">Belongs to the pentraxin family.</text>
</comment>
<dbReference type="GO" id="GO:0005576">
    <property type="term" value="C:extracellular region"/>
    <property type="evidence" value="ECO:0007669"/>
    <property type="project" value="UniProtKB-SubCell"/>
</dbReference>
<dbReference type="Proteomes" id="UP000606274">
    <property type="component" value="Unassembled WGS sequence"/>
</dbReference>
<dbReference type="SUPFAM" id="SSF49899">
    <property type="entry name" value="Concanavalin A-like lectins/glucanases"/>
    <property type="match status" value="1"/>
</dbReference>
<comment type="subcellular location">
    <subcellularLocation>
        <location evidence="6">Secreted</location>
    </subcellularLocation>
</comment>
<evidence type="ECO:0000256" key="4">
    <source>
        <dbReference type="ARBA" id="ARBA00023157"/>
    </source>
</evidence>
<sequence length="241" mass="27669">MDMELFCYNDKHEINIKRNEDGNTGPVASPAVGLSHRPEGIFVSEESDSAYVRITPKNPLNLQAFTLCMRIATELKGRREIILFAYRTQDHDELNVWREKDGRLSLYLRSNSNAAMFNLLPLYEFPTHLCVTWESFTGATSFWLNGHRSMVKIYRRGHRVDPNGAVILGQDPDSLLGSFDKGQSFKGEISDVHMWDSILSTRQIWELYKNLSQAQGGNVIDWNSDQYQTFNNVVVLYNINK</sequence>
<dbReference type="InterPro" id="IPR030476">
    <property type="entry name" value="Pentaxin_CS"/>
</dbReference>
<dbReference type="Gene3D" id="2.60.120.200">
    <property type="match status" value="1"/>
</dbReference>
<accession>A0A8T0BUA8</accession>
<name>A0A8T0BUA8_SILME</name>
<evidence type="ECO:0000313" key="8">
    <source>
        <dbReference type="EMBL" id="KAF7709036.1"/>
    </source>
</evidence>
<keyword evidence="9" id="KW-1185">Reference proteome</keyword>
<feature type="domain" description="Pentraxin (PTX)" evidence="7">
    <location>
        <begin position="37"/>
        <end position="241"/>
    </location>
</feature>
<dbReference type="SMART" id="SM00159">
    <property type="entry name" value="PTX"/>
    <property type="match status" value="1"/>
</dbReference>
<dbReference type="PANTHER" id="PTHR45869">
    <property type="entry name" value="C-REACTIVE PROTEIN-RELATED"/>
    <property type="match status" value="1"/>
</dbReference>
<proteinExistence type="inferred from homology"/>
<evidence type="ECO:0000256" key="3">
    <source>
        <dbReference type="ARBA" id="ARBA00022837"/>
    </source>
</evidence>
<dbReference type="PROSITE" id="PS51828">
    <property type="entry name" value="PTX_2"/>
    <property type="match status" value="1"/>
</dbReference>
<comment type="caution">
    <text evidence="5">Lacks conserved residue(s) required for the propagation of feature annotation.</text>
</comment>
<reference evidence="8" key="1">
    <citation type="submission" date="2020-08" db="EMBL/GenBank/DDBJ databases">
        <title>Chromosome-level assembly of Southern catfish (Silurus meridionalis) provides insights into visual adaptation to the nocturnal and benthic lifestyles.</title>
        <authorList>
            <person name="Zhang Y."/>
            <person name="Wang D."/>
            <person name="Peng Z."/>
        </authorList>
    </citation>
    <scope>NUCLEOTIDE SEQUENCE</scope>
    <source>
        <strain evidence="8">SWU-2019-XX</strain>
        <tissue evidence="8">Muscle</tissue>
    </source>
</reference>
<dbReference type="PANTHER" id="PTHR45869:SF2">
    <property type="entry name" value="C-REACTIVE PROTEIN-RELATED"/>
    <property type="match status" value="1"/>
</dbReference>
<evidence type="ECO:0000256" key="6">
    <source>
        <dbReference type="RuleBase" id="RU362112"/>
    </source>
</evidence>
<comment type="subunit">
    <text evidence="6">Homopentamer. Pentaxin (or pentraxin) have a discoid arrangement of 5 non-covalently bound subunits.</text>
</comment>
<dbReference type="PRINTS" id="PR00895">
    <property type="entry name" value="PENTAXIN"/>
</dbReference>
<gene>
    <name evidence="8" type="ORF">HF521_018093</name>
</gene>
<dbReference type="EMBL" id="JABFDY010000004">
    <property type="protein sequence ID" value="KAF7709036.1"/>
    <property type="molecule type" value="Genomic_DNA"/>
</dbReference>
<protein>
    <recommendedName>
        <fullName evidence="6">Pentraxin family member</fullName>
    </recommendedName>
</protein>
<dbReference type="PROSITE" id="PS00289">
    <property type="entry name" value="PTX_1"/>
    <property type="match status" value="1"/>
</dbReference>
<dbReference type="InterPro" id="IPR013320">
    <property type="entry name" value="ConA-like_dom_sf"/>
</dbReference>
<organism evidence="8 9">
    <name type="scientific">Silurus meridionalis</name>
    <name type="common">Southern catfish</name>
    <name type="synonym">Silurus soldatovi meridionalis</name>
    <dbReference type="NCBI Taxonomy" id="175797"/>
    <lineage>
        <taxon>Eukaryota</taxon>
        <taxon>Metazoa</taxon>
        <taxon>Chordata</taxon>
        <taxon>Craniata</taxon>
        <taxon>Vertebrata</taxon>
        <taxon>Euteleostomi</taxon>
        <taxon>Actinopterygii</taxon>
        <taxon>Neopterygii</taxon>
        <taxon>Teleostei</taxon>
        <taxon>Ostariophysi</taxon>
        <taxon>Siluriformes</taxon>
        <taxon>Siluridae</taxon>
        <taxon>Silurus</taxon>
    </lineage>
</organism>
<evidence type="ECO:0000256" key="1">
    <source>
        <dbReference type="ARBA" id="ARBA00022723"/>
    </source>
</evidence>
<comment type="caution">
    <text evidence="8">The sequence shown here is derived from an EMBL/GenBank/DDBJ whole genome shotgun (WGS) entry which is preliminary data.</text>
</comment>
<dbReference type="InterPro" id="IPR001759">
    <property type="entry name" value="PTX_dom"/>
</dbReference>
<keyword evidence="3 6" id="KW-0106">Calcium</keyword>
<dbReference type="InterPro" id="IPR051005">
    <property type="entry name" value="Pentraxin_domain"/>
</dbReference>
<comment type="cofactor">
    <cofactor evidence="6">
        <name>Ca(2+)</name>
        <dbReference type="ChEBI" id="CHEBI:29108"/>
    </cofactor>
    <text evidence="6">Binds 2 calcium ions per subunit.</text>
</comment>
<keyword evidence="2" id="KW-0732">Signal</keyword>
<dbReference type="AlphaFoldDB" id="A0A8T0BUA8"/>
<evidence type="ECO:0000256" key="5">
    <source>
        <dbReference type="PROSITE-ProRule" id="PRU01172"/>
    </source>
</evidence>